<dbReference type="EMBL" id="KQ085957">
    <property type="protein sequence ID" value="KLO13560.1"/>
    <property type="molecule type" value="Genomic_DNA"/>
</dbReference>
<dbReference type="InterPro" id="IPR027417">
    <property type="entry name" value="P-loop_NTPase"/>
</dbReference>
<evidence type="ECO:0000313" key="3">
    <source>
        <dbReference type="EMBL" id="KLO13560.1"/>
    </source>
</evidence>
<dbReference type="AlphaFoldDB" id="A0A0H2RNL3"/>
<keyword evidence="1" id="KW-0677">Repeat</keyword>
<dbReference type="Gene3D" id="3.40.50.300">
    <property type="entry name" value="P-loop containing nucleotide triphosphate hydrolases"/>
    <property type="match status" value="1"/>
</dbReference>
<dbReference type="InParanoid" id="A0A0H2RNL3"/>
<dbReference type="PANTHER" id="PTHR10039:SF14">
    <property type="entry name" value="NACHT DOMAIN-CONTAINING PROTEIN"/>
    <property type="match status" value="1"/>
</dbReference>
<feature type="non-terminal residue" evidence="3">
    <location>
        <position position="1"/>
    </location>
</feature>
<dbReference type="Proteomes" id="UP000053477">
    <property type="component" value="Unassembled WGS sequence"/>
</dbReference>
<accession>A0A0H2RNL3</accession>
<name>A0A0H2RNL3_9AGAM</name>
<feature type="non-terminal residue" evidence="3">
    <location>
        <position position="179"/>
    </location>
</feature>
<protein>
    <recommendedName>
        <fullName evidence="2">Nephrocystin 3-like N-terminal domain-containing protein</fullName>
    </recommendedName>
</protein>
<sequence length="179" mass="19743">NACLTGTRVDLLERIRIWAASDQDPVLWVHGAAGMGKSSVATSVALMLEGMVRGYFFCKRDKAGLRDPGKVLSSIAYTLANNLPEFGSLVVDALDKEGDLGSQSIKQQFKGLFEHPLQELKGKHIIMPKTILVIDAVDELVLEEDGQYTPEEKRKSLINCLCSLQLSAPWLKIFITSRP</sequence>
<evidence type="ECO:0000259" key="2">
    <source>
        <dbReference type="Pfam" id="PF24883"/>
    </source>
</evidence>
<evidence type="ECO:0000313" key="4">
    <source>
        <dbReference type="Proteomes" id="UP000053477"/>
    </source>
</evidence>
<gene>
    <name evidence="3" type="ORF">SCHPADRAFT_800583</name>
</gene>
<feature type="domain" description="Nephrocystin 3-like N-terminal" evidence="2">
    <location>
        <begin position="14"/>
        <end position="178"/>
    </location>
</feature>
<evidence type="ECO:0000256" key="1">
    <source>
        <dbReference type="ARBA" id="ARBA00022737"/>
    </source>
</evidence>
<organism evidence="3 4">
    <name type="scientific">Schizopora paradoxa</name>
    <dbReference type="NCBI Taxonomy" id="27342"/>
    <lineage>
        <taxon>Eukaryota</taxon>
        <taxon>Fungi</taxon>
        <taxon>Dikarya</taxon>
        <taxon>Basidiomycota</taxon>
        <taxon>Agaricomycotina</taxon>
        <taxon>Agaricomycetes</taxon>
        <taxon>Hymenochaetales</taxon>
        <taxon>Schizoporaceae</taxon>
        <taxon>Schizopora</taxon>
    </lineage>
</organism>
<dbReference type="PANTHER" id="PTHR10039">
    <property type="entry name" value="AMELOGENIN"/>
    <property type="match status" value="1"/>
</dbReference>
<dbReference type="OrthoDB" id="5106486at2759"/>
<dbReference type="InterPro" id="IPR056884">
    <property type="entry name" value="NPHP3-like_N"/>
</dbReference>
<proteinExistence type="predicted"/>
<dbReference type="STRING" id="27342.A0A0H2RNL3"/>
<reference evidence="3 4" key="1">
    <citation type="submission" date="2015-04" db="EMBL/GenBank/DDBJ databases">
        <title>Complete genome sequence of Schizopora paradoxa KUC8140, a cosmopolitan wood degrader in East Asia.</title>
        <authorList>
            <consortium name="DOE Joint Genome Institute"/>
            <person name="Min B."/>
            <person name="Park H."/>
            <person name="Jang Y."/>
            <person name="Kim J.-J."/>
            <person name="Kim K.H."/>
            <person name="Pangilinan J."/>
            <person name="Lipzen A."/>
            <person name="Riley R."/>
            <person name="Grigoriev I.V."/>
            <person name="Spatafora J.W."/>
            <person name="Choi I.-G."/>
        </authorList>
    </citation>
    <scope>NUCLEOTIDE SEQUENCE [LARGE SCALE GENOMIC DNA]</scope>
    <source>
        <strain evidence="3 4">KUC8140</strain>
    </source>
</reference>
<keyword evidence="4" id="KW-1185">Reference proteome</keyword>
<dbReference type="Pfam" id="PF24883">
    <property type="entry name" value="NPHP3_N"/>
    <property type="match status" value="1"/>
</dbReference>
<dbReference type="SUPFAM" id="SSF52540">
    <property type="entry name" value="P-loop containing nucleoside triphosphate hydrolases"/>
    <property type="match status" value="1"/>
</dbReference>